<dbReference type="PANTHER" id="PTHR42973:SF39">
    <property type="entry name" value="FAD-BINDING PCMH-TYPE DOMAIN-CONTAINING PROTEIN"/>
    <property type="match status" value="1"/>
</dbReference>
<dbReference type="EMBL" id="CP058937">
    <property type="protein sequence ID" value="QLI73899.1"/>
    <property type="molecule type" value="Genomic_DNA"/>
</dbReference>
<dbReference type="Gene3D" id="3.30.465.10">
    <property type="match status" value="1"/>
</dbReference>
<dbReference type="SUPFAM" id="SSF56176">
    <property type="entry name" value="FAD-binding/transporter-associated domain-like"/>
    <property type="match status" value="1"/>
</dbReference>
<name>A0A7D5V5R2_9HYPO</name>
<dbReference type="KEGG" id="mbrn:26246423"/>
<dbReference type="InterPro" id="IPR036318">
    <property type="entry name" value="FAD-bd_PCMH-like_sf"/>
</dbReference>
<keyword evidence="7" id="KW-1185">Reference proteome</keyword>
<evidence type="ECO:0000256" key="5">
    <source>
        <dbReference type="ARBA" id="ARBA00023002"/>
    </source>
</evidence>
<evidence type="ECO:0000313" key="6">
    <source>
        <dbReference type="EMBL" id="QLI73899.1"/>
    </source>
</evidence>
<keyword evidence="4" id="KW-0274">FAD</keyword>
<dbReference type="Proteomes" id="UP000510686">
    <property type="component" value="Chromosome 6"/>
</dbReference>
<dbReference type="GO" id="GO:0050660">
    <property type="term" value="F:flavin adenine dinucleotide binding"/>
    <property type="evidence" value="ECO:0007669"/>
    <property type="project" value="InterPro"/>
</dbReference>
<dbReference type="InterPro" id="IPR016169">
    <property type="entry name" value="FAD-bd_PCMH_sub2"/>
</dbReference>
<accession>A0A7D5V5R2</accession>
<sequence>MISIKGLAALLPCPSGPGPVISSRSNSGLSCDEAVLAALYGRRVIVSGNNAAVSLGGHVQGGGHGPLSSTYGLATDIYQAPVVTTKGHILTDETQNQDPLWAIRCGAAGQYSIVTEPVLKTYAALTTLVNSILSLSLADNTVDLSSVLSDLEGIRRSATASS</sequence>
<reference evidence="6 7" key="1">
    <citation type="submission" date="2020-07" db="EMBL/GenBank/DDBJ databases">
        <title>Telomere length de novo assembly of all 7 chromosomes of the fungus, Metarhizium brunneum, using a novel assembly pipeline.</title>
        <authorList>
            <person name="Saud z."/>
            <person name="Kortsinoglou A."/>
            <person name="Kouvelis V.N."/>
            <person name="Butt T.M."/>
        </authorList>
    </citation>
    <scope>NUCLEOTIDE SEQUENCE [LARGE SCALE GENOMIC DNA]</scope>
    <source>
        <strain evidence="6 7">4556</strain>
    </source>
</reference>
<organism evidence="6 7">
    <name type="scientific">Metarhizium brunneum</name>
    <dbReference type="NCBI Taxonomy" id="500148"/>
    <lineage>
        <taxon>Eukaryota</taxon>
        <taxon>Fungi</taxon>
        <taxon>Dikarya</taxon>
        <taxon>Ascomycota</taxon>
        <taxon>Pezizomycotina</taxon>
        <taxon>Sordariomycetes</taxon>
        <taxon>Hypocreomycetidae</taxon>
        <taxon>Hypocreales</taxon>
        <taxon>Clavicipitaceae</taxon>
        <taxon>Metarhizium</taxon>
    </lineage>
</organism>
<keyword evidence="3" id="KW-0285">Flavoprotein</keyword>
<evidence type="ECO:0000256" key="1">
    <source>
        <dbReference type="ARBA" id="ARBA00001974"/>
    </source>
</evidence>
<dbReference type="GeneID" id="26246423"/>
<dbReference type="InterPro" id="IPR050416">
    <property type="entry name" value="FAD-linked_Oxidoreductase"/>
</dbReference>
<comment type="cofactor">
    <cofactor evidence="1">
        <name>FAD</name>
        <dbReference type="ChEBI" id="CHEBI:57692"/>
    </cofactor>
</comment>
<dbReference type="GO" id="GO:0016491">
    <property type="term" value="F:oxidoreductase activity"/>
    <property type="evidence" value="ECO:0007669"/>
    <property type="project" value="UniProtKB-KW"/>
</dbReference>
<dbReference type="RefSeq" id="XP_065987763.1">
    <property type="nucleotide sequence ID" value="XM_066131479.1"/>
</dbReference>
<evidence type="ECO:0000313" key="7">
    <source>
        <dbReference type="Proteomes" id="UP000510686"/>
    </source>
</evidence>
<dbReference type="AlphaFoldDB" id="A0A7D5V5R2"/>
<comment type="similarity">
    <text evidence="2">Belongs to the oxygen-dependent FAD-linked oxidoreductase family.</text>
</comment>
<evidence type="ECO:0000256" key="2">
    <source>
        <dbReference type="ARBA" id="ARBA00005466"/>
    </source>
</evidence>
<evidence type="ECO:0000256" key="3">
    <source>
        <dbReference type="ARBA" id="ARBA00022630"/>
    </source>
</evidence>
<gene>
    <name evidence="6" type="ORF">G6M90_00g094460</name>
</gene>
<evidence type="ECO:0008006" key="8">
    <source>
        <dbReference type="Google" id="ProtNLM"/>
    </source>
</evidence>
<evidence type="ECO:0000256" key="4">
    <source>
        <dbReference type="ARBA" id="ARBA00022827"/>
    </source>
</evidence>
<proteinExistence type="inferred from homology"/>
<dbReference type="PANTHER" id="PTHR42973">
    <property type="entry name" value="BINDING OXIDOREDUCTASE, PUTATIVE (AFU_ORTHOLOGUE AFUA_1G17690)-RELATED"/>
    <property type="match status" value="1"/>
</dbReference>
<protein>
    <recommendedName>
        <fullName evidence="8">FAD-binding PCMH-type domain-containing protein</fullName>
    </recommendedName>
</protein>
<dbReference type="OrthoDB" id="4938740at2759"/>
<keyword evidence="5" id="KW-0560">Oxidoreductase</keyword>